<reference evidence="3 4" key="1">
    <citation type="submission" date="2019-10" db="EMBL/GenBank/DDBJ databases">
        <authorList>
            <person name="Palmer J.M."/>
        </authorList>
    </citation>
    <scope>NUCLEOTIDE SEQUENCE [LARGE SCALE GENOMIC DNA]</scope>
    <source>
        <strain evidence="3 4">TWF506</strain>
    </source>
</reference>
<evidence type="ECO:0000256" key="2">
    <source>
        <dbReference type="SAM" id="SignalP"/>
    </source>
</evidence>
<feature type="region of interest" description="Disordered" evidence="1">
    <location>
        <begin position="180"/>
        <end position="219"/>
    </location>
</feature>
<evidence type="ECO:0000313" key="4">
    <source>
        <dbReference type="Proteomes" id="UP001307849"/>
    </source>
</evidence>
<feature type="chain" id="PRO_5042925498" description="GPI anchored protein" evidence="2">
    <location>
        <begin position="19"/>
        <end position="281"/>
    </location>
</feature>
<comment type="caution">
    <text evidence="3">The sequence shown here is derived from an EMBL/GenBank/DDBJ whole genome shotgun (WGS) entry which is preliminary data.</text>
</comment>
<evidence type="ECO:0008006" key="5">
    <source>
        <dbReference type="Google" id="ProtNLM"/>
    </source>
</evidence>
<dbReference type="AlphaFoldDB" id="A0AAN8N9R0"/>
<keyword evidence="4" id="KW-1185">Reference proteome</keyword>
<evidence type="ECO:0000256" key="1">
    <source>
        <dbReference type="SAM" id="MobiDB-lite"/>
    </source>
</evidence>
<keyword evidence="2" id="KW-0732">Signal</keyword>
<protein>
    <recommendedName>
        <fullName evidence="5">GPI anchored protein</fullName>
    </recommendedName>
</protein>
<dbReference type="EMBL" id="JAVHJM010000015">
    <property type="protein sequence ID" value="KAK6497183.1"/>
    <property type="molecule type" value="Genomic_DNA"/>
</dbReference>
<proteinExistence type="predicted"/>
<sequence length="281" mass="28222">MHPSKILPIFTLAITALAAVDLPLANPPQRRSLKKFTLAKRQAGGDSVGIGASCSAITGNAEDVICEISGENVSCAPVCCERDGVFVDGCPAGDQCVFENESLKCCPIGKKCGTRPTACANFGALTTQSGQAICPSATPTCTTRTDGAIACAGSGDVVPTVPPASTQTNGSGGRFFIRPNGPNPTEAVATPEPSSSMVSEDEGGMQTTSGGDGDGDDDDNVVEETRMGMPSGTLVLPESAMPTDEGAAVNAVSVPGGAGDVVCDHVFGVVVAVVVGLGLFL</sequence>
<dbReference type="Proteomes" id="UP001307849">
    <property type="component" value="Unassembled WGS sequence"/>
</dbReference>
<gene>
    <name evidence="3" type="ORF">TWF506_004658</name>
</gene>
<feature type="signal peptide" evidence="2">
    <location>
        <begin position="1"/>
        <end position="18"/>
    </location>
</feature>
<evidence type="ECO:0000313" key="3">
    <source>
        <dbReference type="EMBL" id="KAK6497183.1"/>
    </source>
</evidence>
<accession>A0AAN8N9R0</accession>
<organism evidence="3 4">
    <name type="scientific">Arthrobotrys conoides</name>
    <dbReference type="NCBI Taxonomy" id="74498"/>
    <lineage>
        <taxon>Eukaryota</taxon>
        <taxon>Fungi</taxon>
        <taxon>Dikarya</taxon>
        <taxon>Ascomycota</taxon>
        <taxon>Pezizomycotina</taxon>
        <taxon>Orbiliomycetes</taxon>
        <taxon>Orbiliales</taxon>
        <taxon>Orbiliaceae</taxon>
        <taxon>Arthrobotrys</taxon>
    </lineage>
</organism>
<name>A0AAN8N9R0_9PEZI</name>